<feature type="binding site" evidence="6">
    <location>
        <begin position="176"/>
        <end position="183"/>
    </location>
    <ligand>
        <name>ATP</name>
        <dbReference type="ChEBI" id="CHEBI:30616"/>
    </ligand>
</feature>
<comment type="similarity">
    <text evidence="6 7">Belongs to the APS kinase family.</text>
</comment>
<evidence type="ECO:0000256" key="7">
    <source>
        <dbReference type="RuleBase" id="RU004347"/>
    </source>
</evidence>
<keyword evidence="5 6" id="KW-0067">ATP-binding</keyword>
<dbReference type="NCBIfam" id="NF003013">
    <property type="entry name" value="PRK03846.1"/>
    <property type="match status" value="1"/>
</dbReference>
<keyword evidence="4 6" id="KW-0547">Nucleotide-binding</keyword>
<comment type="catalytic activity">
    <reaction evidence="1 6 7">
        <text>adenosine 5'-phosphosulfate + ATP = 3'-phosphoadenylyl sulfate + ADP + H(+)</text>
        <dbReference type="Rhea" id="RHEA:24152"/>
        <dbReference type="ChEBI" id="CHEBI:15378"/>
        <dbReference type="ChEBI" id="CHEBI:30616"/>
        <dbReference type="ChEBI" id="CHEBI:58243"/>
        <dbReference type="ChEBI" id="CHEBI:58339"/>
        <dbReference type="ChEBI" id="CHEBI:456216"/>
        <dbReference type="EC" id="2.7.1.25"/>
    </reaction>
</comment>
<evidence type="ECO:0000256" key="4">
    <source>
        <dbReference type="ARBA" id="ARBA00022741"/>
    </source>
</evidence>
<evidence type="ECO:0000256" key="2">
    <source>
        <dbReference type="ARBA" id="ARBA00012121"/>
    </source>
</evidence>
<evidence type="ECO:0000313" key="9">
    <source>
        <dbReference type="EMBL" id="MFC4693767.1"/>
    </source>
</evidence>
<organism evidence="9 10">
    <name type="scientific">Geodermatophilus arenarius</name>
    <dbReference type="NCBI Taxonomy" id="1137990"/>
    <lineage>
        <taxon>Bacteria</taxon>
        <taxon>Bacillati</taxon>
        <taxon>Actinomycetota</taxon>
        <taxon>Actinomycetes</taxon>
        <taxon>Geodermatophilales</taxon>
        <taxon>Geodermatophilaceae</taxon>
        <taxon>Geodermatophilus</taxon>
    </lineage>
</organism>
<dbReference type="Proteomes" id="UP001596025">
    <property type="component" value="Unassembled WGS sequence"/>
</dbReference>
<keyword evidence="6 7" id="KW-0418">Kinase</keyword>
<protein>
    <recommendedName>
        <fullName evidence="2 6">Adenylyl-sulfate kinase</fullName>
        <ecNumber evidence="2 6">2.7.1.25</ecNumber>
    </recommendedName>
    <alternativeName>
        <fullName evidence="6">APS kinase</fullName>
    </alternativeName>
    <alternativeName>
        <fullName evidence="6">ATP adenosine-5'-phosphosulfate 3'-phosphotransferase</fullName>
    </alternativeName>
    <alternativeName>
        <fullName evidence="6">Adenosine-5'-phosphosulfate kinase</fullName>
    </alternativeName>
</protein>
<dbReference type="InterPro" id="IPR002891">
    <property type="entry name" value="APS"/>
</dbReference>
<dbReference type="InterPro" id="IPR027417">
    <property type="entry name" value="P-loop_NTPase"/>
</dbReference>
<evidence type="ECO:0000313" key="10">
    <source>
        <dbReference type="Proteomes" id="UP001596025"/>
    </source>
</evidence>
<dbReference type="HAMAP" id="MF_00065">
    <property type="entry name" value="Adenylyl_sulf_kinase"/>
    <property type="match status" value="1"/>
</dbReference>
<dbReference type="PANTHER" id="PTHR42700:SF1">
    <property type="entry name" value="SULFATE ADENYLYLTRANSFERASE"/>
    <property type="match status" value="1"/>
</dbReference>
<dbReference type="NCBIfam" id="TIGR00455">
    <property type="entry name" value="apsK"/>
    <property type="match status" value="1"/>
</dbReference>
<evidence type="ECO:0000256" key="3">
    <source>
        <dbReference type="ARBA" id="ARBA00022679"/>
    </source>
</evidence>
<feature type="domain" description="APS kinase" evidence="8">
    <location>
        <begin position="169"/>
        <end position="321"/>
    </location>
</feature>
<dbReference type="Pfam" id="PF01583">
    <property type="entry name" value="APS_kinase"/>
    <property type="match status" value="1"/>
</dbReference>
<gene>
    <name evidence="6 9" type="primary">cysC</name>
    <name evidence="9" type="ORF">ACFO3M_10265</name>
</gene>
<dbReference type="InterPro" id="IPR059117">
    <property type="entry name" value="APS_kinase_dom"/>
</dbReference>
<evidence type="ECO:0000259" key="8">
    <source>
        <dbReference type="Pfam" id="PF01583"/>
    </source>
</evidence>
<evidence type="ECO:0000256" key="6">
    <source>
        <dbReference type="HAMAP-Rule" id="MF_00065"/>
    </source>
</evidence>
<sequence length="345" mass="35832">MPDARARLDDAQVAAVARYRAGLAPRPDLPPAEEYEDAQGVLVATAADGDLTVVEVPRWEPPSAVVERLHDEGWTDTVAWVGPPPDDVAELPQRLLALLPAAGLPPDSAALSSAAAAWAAVCEGGRDVIVVPVPVSPDAPEAGPEELAAAHGASLLGSRPWSGTARTGGTVVFCTGLSGAGKSTIAARLVELLIEAGRTVTLLDGDEVRHHLSAGLGFSKADRDTNVRRIGWVAAQIAKHGGIAVCAPIAPYAEVRADVRREVEAQAGPGSFVLVHVATSLADCEARDRKGLYARARRGEIPAFTGISDPYETPSDAEVTVETAGRDVDECARQVLAAVLSRPGS</sequence>
<dbReference type="GO" id="GO:0004020">
    <property type="term" value="F:adenylylsulfate kinase activity"/>
    <property type="evidence" value="ECO:0007669"/>
    <property type="project" value="UniProtKB-EC"/>
</dbReference>
<keyword evidence="3 6" id="KW-0808">Transferase</keyword>
<comment type="caution">
    <text evidence="6">Lacks conserved residue(s) required for the propagation of feature annotation.</text>
</comment>
<name>A0ABV9LJZ1_9ACTN</name>
<evidence type="ECO:0000256" key="5">
    <source>
        <dbReference type="ARBA" id="ARBA00022840"/>
    </source>
</evidence>
<reference evidence="10" key="1">
    <citation type="journal article" date="2019" name="Int. J. Syst. Evol. Microbiol.">
        <title>The Global Catalogue of Microorganisms (GCM) 10K type strain sequencing project: providing services to taxonomists for standard genome sequencing and annotation.</title>
        <authorList>
            <consortium name="The Broad Institute Genomics Platform"/>
            <consortium name="The Broad Institute Genome Sequencing Center for Infectious Disease"/>
            <person name="Wu L."/>
            <person name="Ma J."/>
        </authorList>
    </citation>
    <scope>NUCLEOTIDE SEQUENCE [LARGE SCALE GENOMIC DNA]</scope>
    <source>
        <strain evidence="10">CCUG 62763</strain>
    </source>
</reference>
<keyword evidence="10" id="KW-1185">Reference proteome</keyword>
<comment type="function">
    <text evidence="6 7">Catalyzes the synthesis of activated sulfate.</text>
</comment>
<dbReference type="InterPro" id="IPR050512">
    <property type="entry name" value="Sulf_AdTrans/APS_kinase"/>
</dbReference>
<dbReference type="EC" id="2.7.1.25" evidence="2 6"/>
<keyword evidence="6" id="KW-0597">Phosphoprotein</keyword>
<proteinExistence type="inferred from homology"/>
<dbReference type="Gene3D" id="3.40.50.300">
    <property type="entry name" value="P-loop containing nucleotide triphosphate hydrolases"/>
    <property type="match status" value="1"/>
</dbReference>
<dbReference type="PANTHER" id="PTHR42700">
    <property type="entry name" value="SULFATE ADENYLYLTRANSFERASE"/>
    <property type="match status" value="1"/>
</dbReference>
<dbReference type="EMBL" id="JBHSGR010000009">
    <property type="protein sequence ID" value="MFC4693767.1"/>
    <property type="molecule type" value="Genomic_DNA"/>
</dbReference>
<evidence type="ECO:0000256" key="1">
    <source>
        <dbReference type="ARBA" id="ARBA00001823"/>
    </source>
</evidence>
<comment type="pathway">
    <text evidence="6 7">Sulfur metabolism; hydrogen sulfide biosynthesis; sulfite from sulfate: step 2/3.</text>
</comment>
<dbReference type="SUPFAM" id="SSF52540">
    <property type="entry name" value="P-loop containing nucleoside triphosphate hydrolases"/>
    <property type="match status" value="1"/>
</dbReference>
<dbReference type="CDD" id="cd02027">
    <property type="entry name" value="APSK"/>
    <property type="match status" value="1"/>
</dbReference>
<dbReference type="RefSeq" id="WP_387988487.1">
    <property type="nucleotide sequence ID" value="NZ_JBHSGR010000009.1"/>
</dbReference>
<comment type="caution">
    <text evidence="9">The sequence shown here is derived from an EMBL/GenBank/DDBJ whole genome shotgun (WGS) entry which is preliminary data.</text>
</comment>
<accession>A0ABV9LJZ1</accession>